<keyword evidence="3" id="KW-0597">Phosphoprotein</keyword>
<accession>U4KCP6</accession>
<dbReference type="eggNOG" id="COG0642">
    <property type="taxonomic scope" value="Bacteria"/>
</dbReference>
<evidence type="ECO:0000259" key="4">
    <source>
        <dbReference type="PROSITE" id="PS50109"/>
    </source>
</evidence>
<dbReference type="EC" id="2.7.13.3" evidence="2"/>
<keyword evidence="5" id="KW-0418">Kinase</keyword>
<dbReference type="KEGG" id="vni:VIBNI_B0892"/>
<organism evidence="5 6">
    <name type="scientific">Vibrio nigripulchritudo</name>
    <dbReference type="NCBI Taxonomy" id="28173"/>
    <lineage>
        <taxon>Bacteria</taxon>
        <taxon>Pseudomonadati</taxon>
        <taxon>Pseudomonadota</taxon>
        <taxon>Gammaproteobacteria</taxon>
        <taxon>Vibrionales</taxon>
        <taxon>Vibrionaceae</taxon>
        <taxon>Vibrio</taxon>
    </lineage>
</organism>
<evidence type="ECO:0000256" key="1">
    <source>
        <dbReference type="ARBA" id="ARBA00000085"/>
    </source>
</evidence>
<dbReference type="GO" id="GO:0000155">
    <property type="term" value="F:phosphorelay sensor kinase activity"/>
    <property type="evidence" value="ECO:0007669"/>
    <property type="project" value="InterPro"/>
</dbReference>
<dbReference type="InterPro" id="IPR036890">
    <property type="entry name" value="HATPase_C_sf"/>
</dbReference>
<evidence type="ECO:0000256" key="3">
    <source>
        <dbReference type="ARBA" id="ARBA00022553"/>
    </source>
</evidence>
<name>U4KCP6_9VIBR</name>
<evidence type="ECO:0000313" key="6">
    <source>
        <dbReference type="Proteomes" id="UP000016895"/>
    </source>
</evidence>
<feature type="domain" description="Histidine kinase" evidence="4">
    <location>
        <begin position="76"/>
        <end position="319"/>
    </location>
</feature>
<sequence>MNEEDVNKNSELESYKRAYLREKKIRREAEALLENKSRELFQSLQSLEGTLDNVNKLQQQMVHNEKMAAIGQLAAGVTHEINNPVSFALSNIKLLSEYIEDLVALDQLAIQSQEDEQGFKSYLAYREKIDINHLTDDIKELIVETSQGLERIKEISHNFKKASHKGTGQFMPIDLNDCIETALKVVNSEIKHSLTLNKTLEDIPDIEGSFTQLQQVFINLFVNAKHATPDKGELTVITEPIDMGDGDWVKVTVRDTGKGIHHSDLAHIFEPFFTTKEVGKGTGLGLSISYEIIKNHKGSIEVASEPGVGTTFTLLLPGI</sequence>
<dbReference type="STRING" id="28173.VIBNI_B0892"/>
<dbReference type="RefSeq" id="WP_022561256.1">
    <property type="nucleotide sequence ID" value="NC_022543.1"/>
</dbReference>
<dbReference type="AlphaFoldDB" id="U4KCP6"/>
<dbReference type="SUPFAM" id="SSF55874">
    <property type="entry name" value="ATPase domain of HSP90 chaperone/DNA topoisomerase II/histidine kinase"/>
    <property type="match status" value="1"/>
</dbReference>
<dbReference type="SUPFAM" id="SSF47384">
    <property type="entry name" value="Homodimeric domain of signal transducing histidine kinase"/>
    <property type="match status" value="1"/>
</dbReference>
<dbReference type="PATRIC" id="fig|1260221.3.peg.4523"/>
<evidence type="ECO:0000256" key="2">
    <source>
        <dbReference type="ARBA" id="ARBA00012438"/>
    </source>
</evidence>
<dbReference type="OrthoDB" id="9772100at2"/>
<proteinExistence type="predicted"/>
<dbReference type="PROSITE" id="PS50109">
    <property type="entry name" value="HIS_KIN"/>
    <property type="match status" value="1"/>
</dbReference>
<dbReference type="Pfam" id="PF02518">
    <property type="entry name" value="HATPase_c"/>
    <property type="match status" value="1"/>
</dbReference>
<dbReference type="SMART" id="SM00387">
    <property type="entry name" value="HATPase_c"/>
    <property type="match status" value="1"/>
</dbReference>
<keyword evidence="5" id="KW-0808">Transferase</keyword>
<evidence type="ECO:0000313" key="5">
    <source>
        <dbReference type="EMBL" id="CCO60678.1"/>
    </source>
</evidence>
<dbReference type="PANTHER" id="PTHR43065">
    <property type="entry name" value="SENSOR HISTIDINE KINASE"/>
    <property type="match status" value="1"/>
</dbReference>
<protein>
    <recommendedName>
        <fullName evidence="2">histidine kinase</fullName>
        <ecNumber evidence="2">2.7.13.3</ecNumber>
    </recommendedName>
</protein>
<dbReference type="InterPro" id="IPR004358">
    <property type="entry name" value="Sig_transdc_His_kin-like_C"/>
</dbReference>
<dbReference type="Proteomes" id="UP000016895">
    <property type="component" value="Chromosome 2"/>
</dbReference>
<reference evidence="5 6" key="1">
    <citation type="journal article" date="2013" name="ISME J.">
        <title>Comparative genomics of pathogenic lineages of Vibrio nigripulchritudo identifies virulence-associated traits.</title>
        <authorList>
            <person name="Goudenege D."/>
            <person name="Labreuche Y."/>
            <person name="Krin E."/>
            <person name="Ansquer D."/>
            <person name="Mangenot S."/>
            <person name="Calteau A."/>
            <person name="Medigue C."/>
            <person name="Mazel D."/>
            <person name="Polz M.F."/>
            <person name="Le Roux F."/>
        </authorList>
    </citation>
    <scope>NUCLEOTIDE SEQUENCE [LARGE SCALE GENOMIC DNA]</scope>
    <source>
        <strain evidence="6">SnF1</strain>
    </source>
</reference>
<dbReference type="PANTHER" id="PTHR43065:SF50">
    <property type="entry name" value="HISTIDINE KINASE"/>
    <property type="match status" value="1"/>
</dbReference>
<dbReference type="InterPro" id="IPR005467">
    <property type="entry name" value="His_kinase_dom"/>
</dbReference>
<dbReference type="CDD" id="cd00082">
    <property type="entry name" value="HisKA"/>
    <property type="match status" value="1"/>
</dbReference>
<gene>
    <name evidence="5" type="ORF">VIBNI_B0892</name>
</gene>
<dbReference type="Gene3D" id="1.10.287.130">
    <property type="match status" value="1"/>
</dbReference>
<keyword evidence="6" id="KW-1185">Reference proteome</keyword>
<dbReference type="EMBL" id="FO203527">
    <property type="protein sequence ID" value="CCO60678.1"/>
    <property type="molecule type" value="Genomic_DNA"/>
</dbReference>
<dbReference type="PRINTS" id="PR00344">
    <property type="entry name" value="BCTRLSENSOR"/>
</dbReference>
<dbReference type="InterPro" id="IPR003661">
    <property type="entry name" value="HisK_dim/P_dom"/>
</dbReference>
<comment type="catalytic activity">
    <reaction evidence="1">
        <text>ATP + protein L-histidine = ADP + protein N-phospho-L-histidine.</text>
        <dbReference type="EC" id="2.7.13.3"/>
    </reaction>
</comment>
<dbReference type="InterPro" id="IPR003594">
    <property type="entry name" value="HATPase_dom"/>
</dbReference>
<dbReference type="InterPro" id="IPR036097">
    <property type="entry name" value="HisK_dim/P_sf"/>
</dbReference>
<dbReference type="Gene3D" id="3.30.565.10">
    <property type="entry name" value="Histidine kinase-like ATPase, C-terminal domain"/>
    <property type="match status" value="1"/>
</dbReference>